<protein>
    <recommendedName>
        <fullName evidence="3">histidine kinase</fullName>
        <ecNumber evidence="3">2.7.13.3</ecNumber>
    </recommendedName>
</protein>
<evidence type="ECO:0000256" key="3">
    <source>
        <dbReference type="ARBA" id="ARBA00012438"/>
    </source>
</evidence>
<evidence type="ECO:0000313" key="15">
    <source>
        <dbReference type="Proteomes" id="UP000549882"/>
    </source>
</evidence>
<name>A0A7W8XME3_9HYPH</name>
<keyword evidence="15" id="KW-1185">Reference proteome</keyword>
<evidence type="ECO:0000313" key="14">
    <source>
        <dbReference type="EMBL" id="MBB5571914.1"/>
    </source>
</evidence>
<dbReference type="Pfam" id="PF00672">
    <property type="entry name" value="HAMP"/>
    <property type="match status" value="1"/>
</dbReference>
<accession>A0A7W8XME3</accession>
<dbReference type="CDD" id="cd06225">
    <property type="entry name" value="HAMP"/>
    <property type="match status" value="1"/>
</dbReference>
<dbReference type="EMBL" id="JACHBI010000001">
    <property type="protein sequence ID" value="MBB5571914.1"/>
    <property type="molecule type" value="Genomic_DNA"/>
</dbReference>
<feature type="domain" description="HAMP" evidence="13">
    <location>
        <begin position="188"/>
        <end position="241"/>
    </location>
</feature>
<proteinExistence type="predicted"/>
<dbReference type="PANTHER" id="PTHR45436:SF8">
    <property type="entry name" value="HISTIDINE KINASE"/>
    <property type="match status" value="1"/>
</dbReference>
<dbReference type="Pfam" id="PF00512">
    <property type="entry name" value="HisKA"/>
    <property type="match status" value="1"/>
</dbReference>
<evidence type="ECO:0000256" key="11">
    <source>
        <dbReference type="SAM" id="Phobius"/>
    </source>
</evidence>
<keyword evidence="6 11" id="KW-0812">Transmembrane</keyword>
<evidence type="ECO:0000256" key="10">
    <source>
        <dbReference type="ARBA" id="ARBA00023136"/>
    </source>
</evidence>
<evidence type="ECO:0000256" key="4">
    <source>
        <dbReference type="ARBA" id="ARBA00022553"/>
    </source>
</evidence>
<keyword evidence="7" id="KW-0418">Kinase</keyword>
<dbReference type="EC" id="2.7.13.3" evidence="3"/>
<dbReference type="CDD" id="cd00075">
    <property type="entry name" value="HATPase"/>
    <property type="match status" value="1"/>
</dbReference>
<dbReference type="RefSeq" id="WP_183937655.1">
    <property type="nucleotide sequence ID" value="NZ_JACHBI010000001.1"/>
</dbReference>
<dbReference type="InterPro" id="IPR003594">
    <property type="entry name" value="HATPase_dom"/>
</dbReference>
<organism evidence="14 15">
    <name type="scientific">Rhizobium paranaense</name>
    <dbReference type="NCBI Taxonomy" id="1650438"/>
    <lineage>
        <taxon>Bacteria</taxon>
        <taxon>Pseudomonadati</taxon>
        <taxon>Pseudomonadota</taxon>
        <taxon>Alphaproteobacteria</taxon>
        <taxon>Hyphomicrobiales</taxon>
        <taxon>Rhizobiaceae</taxon>
        <taxon>Rhizobium/Agrobacterium group</taxon>
        <taxon>Rhizobium</taxon>
    </lineage>
</organism>
<keyword evidence="8 11" id="KW-1133">Transmembrane helix</keyword>
<dbReference type="InterPro" id="IPR003661">
    <property type="entry name" value="HisK_dim/P_dom"/>
</dbReference>
<feature type="transmembrane region" description="Helical" evidence="11">
    <location>
        <begin position="12"/>
        <end position="34"/>
    </location>
</feature>
<comment type="subcellular location">
    <subcellularLocation>
        <location evidence="2">Membrane</location>
    </subcellularLocation>
</comment>
<dbReference type="GO" id="GO:0000155">
    <property type="term" value="F:phosphorelay sensor kinase activity"/>
    <property type="evidence" value="ECO:0007669"/>
    <property type="project" value="InterPro"/>
</dbReference>
<dbReference type="InterPro" id="IPR005467">
    <property type="entry name" value="His_kinase_dom"/>
</dbReference>
<dbReference type="SMART" id="SM00387">
    <property type="entry name" value="HATPase_c"/>
    <property type="match status" value="1"/>
</dbReference>
<dbReference type="PANTHER" id="PTHR45436">
    <property type="entry name" value="SENSOR HISTIDINE KINASE YKOH"/>
    <property type="match status" value="1"/>
</dbReference>
<evidence type="ECO:0000256" key="8">
    <source>
        <dbReference type="ARBA" id="ARBA00022989"/>
    </source>
</evidence>
<dbReference type="Gene3D" id="1.10.287.130">
    <property type="match status" value="1"/>
</dbReference>
<dbReference type="InterPro" id="IPR003660">
    <property type="entry name" value="HAMP_dom"/>
</dbReference>
<evidence type="ECO:0000259" key="12">
    <source>
        <dbReference type="PROSITE" id="PS50109"/>
    </source>
</evidence>
<dbReference type="InterPro" id="IPR036890">
    <property type="entry name" value="HATPase_C_sf"/>
</dbReference>
<dbReference type="SUPFAM" id="SSF55874">
    <property type="entry name" value="ATPase domain of HSP90 chaperone/DNA topoisomerase II/histidine kinase"/>
    <property type="match status" value="1"/>
</dbReference>
<evidence type="ECO:0000256" key="5">
    <source>
        <dbReference type="ARBA" id="ARBA00022679"/>
    </source>
</evidence>
<dbReference type="PROSITE" id="PS50885">
    <property type="entry name" value="HAMP"/>
    <property type="match status" value="1"/>
</dbReference>
<dbReference type="GO" id="GO:0005886">
    <property type="term" value="C:plasma membrane"/>
    <property type="evidence" value="ECO:0007669"/>
    <property type="project" value="TreeGrafter"/>
</dbReference>
<dbReference type="PRINTS" id="PR00344">
    <property type="entry name" value="BCTRLSENSOR"/>
</dbReference>
<evidence type="ECO:0000259" key="13">
    <source>
        <dbReference type="PROSITE" id="PS50885"/>
    </source>
</evidence>
<reference evidence="14 15" key="1">
    <citation type="submission" date="2020-08" db="EMBL/GenBank/DDBJ databases">
        <title>Genomic Encyclopedia of Type Strains, Phase IV (KMG-V): Genome sequencing to study the core and pangenomes of soil and plant-associated prokaryotes.</title>
        <authorList>
            <person name="Whitman W."/>
        </authorList>
    </citation>
    <scope>NUCLEOTIDE SEQUENCE [LARGE SCALE GENOMIC DNA]</scope>
    <source>
        <strain evidence="14 15">SEMIA 4064</strain>
    </source>
</reference>
<evidence type="ECO:0000256" key="2">
    <source>
        <dbReference type="ARBA" id="ARBA00004370"/>
    </source>
</evidence>
<evidence type="ECO:0000256" key="9">
    <source>
        <dbReference type="ARBA" id="ARBA00023012"/>
    </source>
</evidence>
<comment type="catalytic activity">
    <reaction evidence="1">
        <text>ATP + protein L-histidine = ADP + protein N-phospho-L-histidine.</text>
        <dbReference type="EC" id="2.7.13.3"/>
    </reaction>
</comment>
<dbReference type="PROSITE" id="PS50109">
    <property type="entry name" value="HIS_KIN"/>
    <property type="match status" value="1"/>
</dbReference>
<sequence length="471" mass="51238">MSRFRVLFKSTAVRLSALYILLFALCAATLVFYVTAMSERLLTGQIRDAVQQEVNQVKRAYDVGGLNLLLRTMERRARQPGANLYVIASPSGDILAGNVASVQPGVLGESGWTELPFIYERYTDSGTDPERRHLAIANIFLLDNGLRILIGRDLGEPERFRVLVRQALMLALAIMGLGALVIWFGIGRNALKRIDRMTEASRKIMAGDLSQRLPAGGSGDEFDRMSASLNAMLERIEKLNEGLRQVSDNIAHDLKTPLTRLRNKAADALDNADSEGRRVALEGIIGESDQLIRTFNALLMISRVEAGSVAAEMTGVDLSTIVADTAELYEPVAEEAGLALTTDIEPDVEVQGNRELIGQAIFNLIDNAVKYASGCPGKQAVVLKLSRTPGAVHLAVADHGPGIPAHQRTEVIKRFFRLDESRSKPGTGLGLALVEAVMELHGGRLELSDTDPTSPDARGLTVTMIFPTQEQ</sequence>
<keyword evidence="5" id="KW-0808">Transferase</keyword>
<comment type="caution">
    <text evidence="14">The sequence shown here is derived from an EMBL/GenBank/DDBJ whole genome shotgun (WGS) entry which is preliminary data.</text>
</comment>
<keyword evidence="9" id="KW-0902">Two-component regulatory system</keyword>
<keyword evidence="4" id="KW-0597">Phosphoprotein</keyword>
<dbReference type="SMART" id="SM00388">
    <property type="entry name" value="HisKA"/>
    <property type="match status" value="1"/>
</dbReference>
<dbReference type="InterPro" id="IPR004358">
    <property type="entry name" value="Sig_transdc_His_kin-like_C"/>
</dbReference>
<dbReference type="CDD" id="cd00082">
    <property type="entry name" value="HisKA"/>
    <property type="match status" value="1"/>
</dbReference>
<dbReference type="InterPro" id="IPR036097">
    <property type="entry name" value="HisK_dim/P_sf"/>
</dbReference>
<keyword evidence="10 11" id="KW-0472">Membrane</keyword>
<dbReference type="SMART" id="SM00304">
    <property type="entry name" value="HAMP"/>
    <property type="match status" value="1"/>
</dbReference>
<feature type="transmembrane region" description="Helical" evidence="11">
    <location>
        <begin position="167"/>
        <end position="186"/>
    </location>
</feature>
<dbReference type="Proteomes" id="UP000549882">
    <property type="component" value="Unassembled WGS sequence"/>
</dbReference>
<dbReference type="Gene3D" id="3.30.565.10">
    <property type="entry name" value="Histidine kinase-like ATPase, C-terminal domain"/>
    <property type="match status" value="1"/>
</dbReference>
<evidence type="ECO:0000256" key="1">
    <source>
        <dbReference type="ARBA" id="ARBA00000085"/>
    </source>
</evidence>
<dbReference type="AlphaFoldDB" id="A0A7W8XME3"/>
<dbReference type="SUPFAM" id="SSF47384">
    <property type="entry name" value="Homodimeric domain of signal transducing histidine kinase"/>
    <property type="match status" value="1"/>
</dbReference>
<dbReference type="Pfam" id="PF02518">
    <property type="entry name" value="HATPase_c"/>
    <property type="match status" value="1"/>
</dbReference>
<dbReference type="InterPro" id="IPR050428">
    <property type="entry name" value="TCS_sensor_his_kinase"/>
</dbReference>
<feature type="domain" description="Histidine kinase" evidence="12">
    <location>
        <begin position="249"/>
        <end position="470"/>
    </location>
</feature>
<evidence type="ECO:0000256" key="7">
    <source>
        <dbReference type="ARBA" id="ARBA00022777"/>
    </source>
</evidence>
<dbReference type="SUPFAM" id="SSF158472">
    <property type="entry name" value="HAMP domain-like"/>
    <property type="match status" value="1"/>
</dbReference>
<dbReference type="Gene3D" id="6.10.340.10">
    <property type="match status" value="1"/>
</dbReference>
<evidence type="ECO:0000256" key="6">
    <source>
        <dbReference type="ARBA" id="ARBA00022692"/>
    </source>
</evidence>
<gene>
    <name evidence="14" type="ORF">GGD50_000490</name>
</gene>